<gene>
    <name evidence="2" type="ORF">IV02_15935</name>
</gene>
<name>A0A085V648_PSESX</name>
<reference evidence="2 3" key="1">
    <citation type="submission" date="2014-07" db="EMBL/GenBank/DDBJ databases">
        <title>Draft Genome Sequences of Environmental Pseudomonas syringae strains.</title>
        <authorList>
            <person name="Baltrus D.A."/>
            <person name="Berge O."/>
            <person name="Morris C."/>
        </authorList>
    </citation>
    <scope>NUCLEOTIDE SEQUENCE [LARGE SCALE GENOMIC DNA]</scope>
    <source>
        <strain evidence="2 3">CEB003</strain>
    </source>
</reference>
<dbReference type="Pfam" id="PF10976">
    <property type="entry name" value="DUF2790"/>
    <property type="match status" value="1"/>
</dbReference>
<evidence type="ECO:0000313" key="2">
    <source>
        <dbReference type="EMBL" id="KFE50911.1"/>
    </source>
</evidence>
<dbReference type="AlphaFoldDB" id="A0A085V648"/>
<dbReference type="RefSeq" id="WP_020291339.1">
    <property type="nucleotide sequence ID" value="NZ_JPQT01000108.1"/>
</dbReference>
<protein>
    <recommendedName>
        <fullName evidence="4">DUF2790 domain-containing protein</fullName>
    </recommendedName>
</protein>
<evidence type="ECO:0000256" key="1">
    <source>
        <dbReference type="SAM" id="SignalP"/>
    </source>
</evidence>
<evidence type="ECO:0000313" key="3">
    <source>
        <dbReference type="Proteomes" id="UP000028643"/>
    </source>
</evidence>
<evidence type="ECO:0008006" key="4">
    <source>
        <dbReference type="Google" id="ProtNLM"/>
    </source>
</evidence>
<feature type="signal peptide" evidence="1">
    <location>
        <begin position="1"/>
        <end position="19"/>
    </location>
</feature>
<dbReference type="PATRIC" id="fig|317.174.peg.3259"/>
<dbReference type="Gene3D" id="2.30.140.50">
    <property type="entry name" value="Protein of unknown function DUF2790"/>
    <property type="match status" value="1"/>
</dbReference>
<accession>A0A085V648</accession>
<dbReference type="InterPro" id="IPR021245">
    <property type="entry name" value="DUF2790"/>
</dbReference>
<organism evidence="2 3">
    <name type="scientific">Pseudomonas syringae</name>
    <dbReference type="NCBI Taxonomy" id="317"/>
    <lineage>
        <taxon>Bacteria</taxon>
        <taxon>Pseudomonadati</taxon>
        <taxon>Pseudomonadota</taxon>
        <taxon>Gammaproteobacteria</taxon>
        <taxon>Pseudomonadales</taxon>
        <taxon>Pseudomonadaceae</taxon>
        <taxon>Pseudomonas</taxon>
    </lineage>
</organism>
<dbReference type="Proteomes" id="UP000028643">
    <property type="component" value="Unassembled WGS sequence"/>
</dbReference>
<feature type="chain" id="PRO_5001798631" description="DUF2790 domain-containing protein" evidence="1">
    <location>
        <begin position="20"/>
        <end position="92"/>
    </location>
</feature>
<keyword evidence="1" id="KW-0732">Signal</keyword>
<dbReference type="EMBL" id="JPQT01000108">
    <property type="protein sequence ID" value="KFE50911.1"/>
    <property type="molecule type" value="Genomic_DNA"/>
</dbReference>
<proteinExistence type="predicted"/>
<sequence length="92" mass="9968">MKTYAMFAALSLFSVFASANGQVADANNAAQQTTPAVQYNYSQHLDIAKVIKITPNNDNVCGQVDAHMIYLDSQGVRHNLEYTRAGNGCQNG</sequence>
<comment type="caution">
    <text evidence="2">The sequence shown here is derived from an EMBL/GenBank/DDBJ whole genome shotgun (WGS) entry which is preliminary data.</text>
</comment>